<organism evidence="2">
    <name type="scientific">uncultured Rubrobacteraceae bacterium</name>
    <dbReference type="NCBI Taxonomy" id="349277"/>
    <lineage>
        <taxon>Bacteria</taxon>
        <taxon>Bacillati</taxon>
        <taxon>Actinomycetota</taxon>
        <taxon>Rubrobacteria</taxon>
        <taxon>Rubrobacterales</taxon>
        <taxon>Rubrobacteraceae</taxon>
        <taxon>environmental samples</taxon>
    </lineage>
</organism>
<protein>
    <submittedName>
        <fullName evidence="2">Uncharacterized protein</fullName>
    </submittedName>
</protein>
<sequence>MESGGKHTMHKGTGTVYRIVVRSELSDRYAAAFEGMEMETKNGATILTGEVIDQPHLYGILDRINGLGLQLLSVQSLPDEAHPGPERTREQEEPIL</sequence>
<dbReference type="AlphaFoldDB" id="A0A6J4R6F4"/>
<feature type="region of interest" description="Disordered" evidence="1">
    <location>
        <begin position="77"/>
        <end position="96"/>
    </location>
</feature>
<dbReference type="EMBL" id="CADCVF010000054">
    <property type="protein sequence ID" value="CAA9461534.1"/>
    <property type="molecule type" value="Genomic_DNA"/>
</dbReference>
<reference evidence="2" key="1">
    <citation type="submission" date="2020-02" db="EMBL/GenBank/DDBJ databases">
        <authorList>
            <person name="Meier V. D."/>
        </authorList>
    </citation>
    <scope>NUCLEOTIDE SEQUENCE</scope>
    <source>
        <strain evidence="2">AVDCRST_MAG58</strain>
    </source>
</reference>
<accession>A0A6J4R6F4</accession>
<evidence type="ECO:0000313" key="2">
    <source>
        <dbReference type="EMBL" id="CAA9461534.1"/>
    </source>
</evidence>
<evidence type="ECO:0000256" key="1">
    <source>
        <dbReference type="SAM" id="MobiDB-lite"/>
    </source>
</evidence>
<gene>
    <name evidence="2" type="ORF">AVDCRST_MAG58-2696</name>
</gene>
<name>A0A6J4R6F4_9ACTN</name>
<feature type="compositionally biased region" description="Basic and acidic residues" evidence="1">
    <location>
        <begin position="79"/>
        <end position="96"/>
    </location>
</feature>
<proteinExistence type="predicted"/>